<organism evidence="1 2">
    <name type="scientific">Bosea vestrisii</name>
    <dbReference type="NCBI Taxonomy" id="151416"/>
    <lineage>
        <taxon>Bacteria</taxon>
        <taxon>Pseudomonadati</taxon>
        <taxon>Pseudomonadota</taxon>
        <taxon>Alphaproteobacteria</taxon>
        <taxon>Hyphomicrobiales</taxon>
        <taxon>Boseaceae</taxon>
        <taxon>Bosea</taxon>
    </lineage>
</organism>
<gene>
    <name evidence="1" type="ORF">ACFPPC_10760</name>
</gene>
<evidence type="ECO:0000313" key="2">
    <source>
        <dbReference type="Proteomes" id="UP001596104"/>
    </source>
</evidence>
<protein>
    <submittedName>
        <fullName evidence="1">Uncharacterized protein</fullName>
    </submittedName>
</protein>
<dbReference type="EMBL" id="JBHSLV010000019">
    <property type="protein sequence ID" value="MFC5393113.1"/>
    <property type="molecule type" value="Genomic_DNA"/>
</dbReference>
<dbReference type="Proteomes" id="UP001596104">
    <property type="component" value="Unassembled WGS sequence"/>
</dbReference>
<keyword evidence="2" id="KW-1185">Reference proteome</keyword>
<evidence type="ECO:0000313" key="1">
    <source>
        <dbReference type="EMBL" id="MFC5393113.1"/>
    </source>
</evidence>
<dbReference type="RefSeq" id="WP_377008051.1">
    <property type="nucleotide sequence ID" value="NZ_JBHSLV010000019.1"/>
</dbReference>
<name>A0ABW0H793_9HYPH</name>
<comment type="caution">
    <text evidence="1">The sequence shown here is derived from an EMBL/GenBank/DDBJ whole genome shotgun (WGS) entry which is preliminary data.</text>
</comment>
<accession>A0ABW0H793</accession>
<proteinExistence type="predicted"/>
<sequence>MTEVTVFLGASASFKGREYVVRRNDDGSRTVLAVIRRRPVNARGFYQREEVYRTIKPGTANFRAALKEADYRTALAKNGSDA</sequence>
<reference evidence="2" key="1">
    <citation type="journal article" date="2019" name="Int. J. Syst. Evol. Microbiol.">
        <title>The Global Catalogue of Microorganisms (GCM) 10K type strain sequencing project: providing services to taxonomists for standard genome sequencing and annotation.</title>
        <authorList>
            <consortium name="The Broad Institute Genomics Platform"/>
            <consortium name="The Broad Institute Genome Sequencing Center for Infectious Disease"/>
            <person name="Wu L."/>
            <person name="Ma J."/>
        </authorList>
    </citation>
    <scope>NUCLEOTIDE SEQUENCE [LARGE SCALE GENOMIC DNA]</scope>
    <source>
        <strain evidence="2">CGMCC 1.16326</strain>
    </source>
</reference>